<sequence>MAKMFAAPNTAMASANRFLLPALAVLALLSPLCYAQTVLNYAELPACAQQCTYLTQAQAACISAAGGEQACFCQSAYLTTLKQSPNGLCDAFCTQPDLDRIYSWYTQLCAQPAQPGTSSIPGTTLIVVTSTADPAATISPTSTVRSSSNTISNSRDDDPEGGWFANHWRWVVMLIIIFVGLVLVSIIGVYLKRRHDKKKDVVSGNMAAHDAPYTGPPPPETLHSKHPDAPSSGPRPQMAAVAGSLGFARNSLTSLGRDRRSRGDTIQGDAGPVVWGPHQHQAVADMGTYGEIPVPESSPSSTPVSANGKGKMRESVVDLGDDAVASPLNPSRGATPSQEEAPRRKLSKRVR</sequence>
<name>R7YYC4_CONA1</name>
<feature type="region of interest" description="Disordered" evidence="1">
    <location>
        <begin position="138"/>
        <end position="158"/>
    </location>
</feature>
<feature type="compositionally biased region" description="Polar residues" evidence="1">
    <location>
        <begin position="138"/>
        <end position="153"/>
    </location>
</feature>
<gene>
    <name evidence="4" type="ORF">W97_06037</name>
</gene>
<evidence type="ECO:0000313" key="5">
    <source>
        <dbReference type="Proteomes" id="UP000016924"/>
    </source>
</evidence>
<feature type="signal peptide" evidence="3">
    <location>
        <begin position="1"/>
        <end position="35"/>
    </location>
</feature>
<accession>R7YYC4</accession>
<feature type="region of interest" description="Disordered" evidence="1">
    <location>
        <begin position="254"/>
        <end position="276"/>
    </location>
</feature>
<keyword evidence="5" id="KW-1185">Reference proteome</keyword>
<keyword evidence="2" id="KW-0472">Membrane</keyword>
<evidence type="ECO:0000313" key="4">
    <source>
        <dbReference type="EMBL" id="EON66789.1"/>
    </source>
</evidence>
<evidence type="ECO:0000256" key="2">
    <source>
        <dbReference type="SAM" id="Phobius"/>
    </source>
</evidence>
<evidence type="ECO:0000256" key="3">
    <source>
        <dbReference type="SAM" id="SignalP"/>
    </source>
</evidence>
<dbReference type="EMBL" id="JH767582">
    <property type="protein sequence ID" value="EON66789.1"/>
    <property type="molecule type" value="Genomic_DNA"/>
</dbReference>
<dbReference type="Proteomes" id="UP000016924">
    <property type="component" value="Unassembled WGS sequence"/>
</dbReference>
<feature type="transmembrane region" description="Helical" evidence="2">
    <location>
        <begin position="168"/>
        <end position="191"/>
    </location>
</feature>
<dbReference type="HOGENOM" id="CLU_789919_0_0_1"/>
<feature type="region of interest" description="Disordered" evidence="1">
    <location>
        <begin position="289"/>
        <end position="351"/>
    </location>
</feature>
<proteinExistence type="predicted"/>
<dbReference type="RefSeq" id="XP_007782106.1">
    <property type="nucleotide sequence ID" value="XM_007783916.1"/>
</dbReference>
<evidence type="ECO:0008006" key="6">
    <source>
        <dbReference type="Google" id="ProtNLM"/>
    </source>
</evidence>
<keyword evidence="3" id="KW-0732">Signal</keyword>
<evidence type="ECO:0000256" key="1">
    <source>
        <dbReference type="SAM" id="MobiDB-lite"/>
    </source>
</evidence>
<reference evidence="5" key="1">
    <citation type="submission" date="2012-06" db="EMBL/GenBank/DDBJ databases">
        <title>The genome sequence of Coniosporium apollinis CBS 100218.</title>
        <authorList>
            <consortium name="The Broad Institute Genome Sequencing Platform"/>
            <person name="Cuomo C."/>
            <person name="Gorbushina A."/>
            <person name="Noack S."/>
            <person name="Walker B."/>
            <person name="Young S.K."/>
            <person name="Zeng Q."/>
            <person name="Gargeya S."/>
            <person name="Fitzgerald M."/>
            <person name="Haas B."/>
            <person name="Abouelleil A."/>
            <person name="Alvarado L."/>
            <person name="Arachchi H.M."/>
            <person name="Berlin A.M."/>
            <person name="Chapman S.B."/>
            <person name="Goldberg J."/>
            <person name="Griggs A."/>
            <person name="Gujja S."/>
            <person name="Hansen M."/>
            <person name="Howarth C."/>
            <person name="Imamovic A."/>
            <person name="Larimer J."/>
            <person name="McCowan C."/>
            <person name="Montmayeur A."/>
            <person name="Murphy C."/>
            <person name="Neiman D."/>
            <person name="Pearson M."/>
            <person name="Priest M."/>
            <person name="Roberts A."/>
            <person name="Saif S."/>
            <person name="Shea T."/>
            <person name="Sisk P."/>
            <person name="Sykes S."/>
            <person name="Wortman J."/>
            <person name="Nusbaum C."/>
            <person name="Birren B."/>
        </authorList>
    </citation>
    <scope>NUCLEOTIDE SEQUENCE [LARGE SCALE GENOMIC DNA]</scope>
    <source>
        <strain evidence="5">CBS 100218</strain>
    </source>
</reference>
<keyword evidence="2" id="KW-0812">Transmembrane</keyword>
<dbReference type="GeneID" id="19903348"/>
<feature type="chain" id="PRO_5004461253" description="Extracellular membrane protein CFEM domain-containing protein" evidence="3">
    <location>
        <begin position="36"/>
        <end position="351"/>
    </location>
</feature>
<feature type="compositionally biased region" description="Low complexity" evidence="1">
    <location>
        <begin position="293"/>
        <end position="305"/>
    </location>
</feature>
<dbReference type="OrthoDB" id="5426355at2759"/>
<dbReference type="AlphaFoldDB" id="R7YYC4"/>
<organism evidence="4 5">
    <name type="scientific">Coniosporium apollinis (strain CBS 100218)</name>
    <name type="common">Rock-inhabiting black yeast</name>
    <dbReference type="NCBI Taxonomy" id="1168221"/>
    <lineage>
        <taxon>Eukaryota</taxon>
        <taxon>Fungi</taxon>
        <taxon>Dikarya</taxon>
        <taxon>Ascomycota</taxon>
        <taxon>Pezizomycotina</taxon>
        <taxon>Dothideomycetes</taxon>
        <taxon>Dothideomycetes incertae sedis</taxon>
        <taxon>Coniosporium</taxon>
    </lineage>
</organism>
<protein>
    <recommendedName>
        <fullName evidence="6">Extracellular membrane protein CFEM domain-containing protein</fullName>
    </recommendedName>
</protein>
<keyword evidence="2" id="KW-1133">Transmembrane helix</keyword>
<feature type="region of interest" description="Disordered" evidence="1">
    <location>
        <begin position="200"/>
        <end position="238"/>
    </location>
</feature>
<feature type="compositionally biased region" description="Polar residues" evidence="1">
    <location>
        <begin position="328"/>
        <end position="338"/>
    </location>
</feature>
<dbReference type="eggNOG" id="ENOG502SPC3">
    <property type="taxonomic scope" value="Eukaryota"/>
</dbReference>